<evidence type="ECO:0000256" key="1">
    <source>
        <dbReference type="SAM" id="MobiDB-lite"/>
    </source>
</evidence>
<dbReference type="OrthoDB" id="5854163at2759"/>
<feature type="region of interest" description="Disordered" evidence="1">
    <location>
        <begin position="1"/>
        <end position="56"/>
    </location>
</feature>
<name>A0A3P6SIN8_LITSI</name>
<organism evidence="2 3">
    <name type="scientific">Litomosoides sigmodontis</name>
    <name type="common">Filarial nematode worm</name>
    <dbReference type="NCBI Taxonomy" id="42156"/>
    <lineage>
        <taxon>Eukaryota</taxon>
        <taxon>Metazoa</taxon>
        <taxon>Ecdysozoa</taxon>
        <taxon>Nematoda</taxon>
        <taxon>Chromadorea</taxon>
        <taxon>Rhabditida</taxon>
        <taxon>Spirurina</taxon>
        <taxon>Spiruromorpha</taxon>
        <taxon>Filarioidea</taxon>
        <taxon>Onchocercidae</taxon>
        <taxon>Litomosoides</taxon>
    </lineage>
</organism>
<dbReference type="AlphaFoldDB" id="A0A3P6SIN8"/>
<feature type="compositionally biased region" description="Basic and acidic residues" evidence="1">
    <location>
        <begin position="1"/>
        <end position="17"/>
    </location>
</feature>
<proteinExistence type="predicted"/>
<evidence type="ECO:0000313" key="3">
    <source>
        <dbReference type="Proteomes" id="UP000277928"/>
    </source>
</evidence>
<keyword evidence="3" id="KW-1185">Reference proteome</keyword>
<accession>A0A3P6SIN8</accession>
<sequence>MDYEERRQETTKDERVKATIPQKASKGGTESTRSDESLPQSTSVTIHPITTPLDDSRVNGTTDVATNYYDNDLGMEKVPEVEEGGEVIENATQTSLGNLKEVATTLNLSQAQTAAFVQIIEKIVDEELKRRRDEEMFKSKVTETSEKSKSIAAKFHELYNESEKVESMDGYYEDEITPHEKLTANTRLRFDEQHIIDDYQSGQDEISDARLLESDSREEVRWKAGYMAREQSEYDRLISGTTDATLESDHLDTKSLQDSRRELLRTTVRSTSTAKSPTVSTVHDENVEEPYIQSRTTMIYGKGLNHEIPLNDDATSSSLAHLSNHRGDECSRSID</sequence>
<gene>
    <name evidence="2" type="ORF">NLS_LOCUS3077</name>
</gene>
<dbReference type="EMBL" id="UYRX01000157">
    <property type="protein sequence ID" value="VDK75812.1"/>
    <property type="molecule type" value="Genomic_DNA"/>
</dbReference>
<protein>
    <submittedName>
        <fullName evidence="2">Uncharacterized protein</fullName>
    </submittedName>
</protein>
<feature type="region of interest" description="Disordered" evidence="1">
    <location>
        <begin position="307"/>
        <end position="335"/>
    </location>
</feature>
<feature type="compositionally biased region" description="Basic and acidic residues" evidence="1">
    <location>
        <begin position="325"/>
        <end position="335"/>
    </location>
</feature>
<evidence type="ECO:0000313" key="2">
    <source>
        <dbReference type="EMBL" id="VDK75812.1"/>
    </source>
</evidence>
<dbReference type="Proteomes" id="UP000277928">
    <property type="component" value="Unassembled WGS sequence"/>
</dbReference>
<reference evidence="2 3" key="1">
    <citation type="submission" date="2018-08" db="EMBL/GenBank/DDBJ databases">
        <authorList>
            <person name="Laetsch R D."/>
            <person name="Stevens L."/>
            <person name="Kumar S."/>
            <person name="Blaxter L. M."/>
        </authorList>
    </citation>
    <scope>NUCLEOTIDE SEQUENCE [LARGE SCALE GENOMIC DNA]</scope>
</reference>